<proteinExistence type="predicted"/>
<evidence type="ECO:0000313" key="3">
    <source>
        <dbReference type="Proteomes" id="UP000688137"/>
    </source>
</evidence>
<dbReference type="EMBL" id="CAJJDM010000077">
    <property type="protein sequence ID" value="CAD8085466.1"/>
    <property type="molecule type" value="Genomic_DNA"/>
</dbReference>
<dbReference type="Proteomes" id="UP000688137">
    <property type="component" value="Unassembled WGS sequence"/>
</dbReference>
<dbReference type="PANTHER" id="PTHR28661">
    <property type="entry name" value="SJOEGREN SYNDROME NUCLEAR AUTOANTIGEN 1"/>
    <property type="match status" value="1"/>
</dbReference>
<dbReference type="AlphaFoldDB" id="A0A8S1N6L2"/>
<accession>A0A8S1N6L2</accession>
<sequence>MSNYQNLVGELIGTLEDLREKKEDLKSEIYEEEEERRRIEKELEILSERLDRVNETIMRTATEKRELEKTISETEHTKNKIVESLKTLLHVLQKESQYHIKEQ</sequence>
<comment type="caution">
    <text evidence="2">The sequence shown here is derived from an EMBL/GenBank/DDBJ whole genome shotgun (WGS) entry which is preliminary data.</text>
</comment>
<reference evidence="2" key="1">
    <citation type="submission" date="2021-01" db="EMBL/GenBank/DDBJ databases">
        <authorList>
            <consortium name="Genoscope - CEA"/>
            <person name="William W."/>
        </authorList>
    </citation>
    <scope>NUCLEOTIDE SEQUENCE</scope>
</reference>
<dbReference type="InterPro" id="IPR033362">
    <property type="entry name" value="SSNA1_fam"/>
</dbReference>
<dbReference type="PANTHER" id="PTHR28661:SF1">
    <property type="entry name" value="MICROTUBULE NUCLEATION FACTOR SSNA1"/>
    <property type="match status" value="1"/>
</dbReference>
<gene>
    <name evidence="2" type="ORF">PPRIM_AZ9-3.1.T0740150</name>
</gene>
<dbReference type="GO" id="GO:0036064">
    <property type="term" value="C:ciliary basal body"/>
    <property type="evidence" value="ECO:0007669"/>
    <property type="project" value="TreeGrafter"/>
</dbReference>
<dbReference type="OMA" id="YIEDLCM"/>
<evidence type="ECO:0000313" key="2">
    <source>
        <dbReference type="EMBL" id="CAD8085466.1"/>
    </source>
</evidence>
<organism evidence="2 3">
    <name type="scientific">Paramecium primaurelia</name>
    <dbReference type="NCBI Taxonomy" id="5886"/>
    <lineage>
        <taxon>Eukaryota</taxon>
        <taxon>Sar</taxon>
        <taxon>Alveolata</taxon>
        <taxon>Ciliophora</taxon>
        <taxon>Intramacronucleata</taxon>
        <taxon>Oligohymenophorea</taxon>
        <taxon>Peniculida</taxon>
        <taxon>Parameciidae</taxon>
        <taxon>Paramecium</taxon>
    </lineage>
</organism>
<feature type="coiled-coil region" evidence="1">
    <location>
        <begin position="1"/>
        <end position="70"/>
    </location>
</feature>
<evidence type="ECO:0000256" key="1">
    <source>
        <dbReference type="SAM" id="Coils"/>
    </source>
</evidence>
<protein>
    <recommendedName>
        <fullName evidence="4">Deflagellation inducible protein</fullName>
    </recommendedName>
</protein>
<name>A0A8S1N6L2_PARPR</name>
<keyword evidence="3" id="KW-1185">Reference proteome</keyword>
<keyword evidence="1" id="KW-0175">Coiled coil</keyword>
<evidence type="ECO:0008006" key="4">
    <source>
        <dbReference type="Google" id="ProtNLM"/>
    </source>
</evidence>